<protein>
    <recommendedName>
        <fullName evidence="5">Tetratricopeptide repeat protein</fullName>
    </recommendedName>
</protein>
<gene>
    <name evidence="3" type="ORF">ACFFLS_23815</name>
</gene>
<keyword evidence="4" id="KW-1185">Reference proteome</keyword>
<dbReference type="Gene3D" id="1.25.40.10">
    <property type="entry name" value="Tetratricopeptide repeat domain"/>
    <property type="match status" value="1"/>
</dbReference>
<evidence type="ECO:0008006" key="5">
    <source>
        <dbReference type="Google" id="ProtNLM"/>
    </source>
</evidence>
<dbReference type="EMBL" id="JBHLYW010000029">
    <property type="protein sequence ID" value="MFC0080092.1"/>
    <property type="molecule type" value="Genomic_DNA"/>
</dbReference>
<feature type="chain" id="PRO_5047302337" description="Tetratricopeptide repeat protein" evidence="2">
    <location>
        <begin position="19"/>
        <end position="202"/>
    </location>
</feature>
<accession>A0ABV6BXB8</accession>
<dbReference type="PROSITE" id="PS50005">
    <property type="entry name" value="TPR"/>
    <property type="match status" value="1"/>
</dbReference>
<name>A0ABV6BXB8_9FLAO</name>
<feature type="repeat" description="TPR" evidence="1">
    <location>
        <begin position="27"/>
        <end position="60"/>
    </location>
</feature>
<sequence>MRNKLMFVALLFSFQIFAQNDPKTAFQKGKYEAAISYYKKADYVKAIDLFSLAAKIKPENQIAQEAIKKVDTLREILRKDILDQAIGSWKKSGDQPIWASTNVENQSGVDEIIEINKDEILFYEVDKKTKVKTLIKKENLVYNDENSLVSLFSEIILSDGTIWNCQINEKSNVLHVINVAVKTENGIQKINAENLERYYVRI</sequence>
<evidence type="ECO:0000256" key="1">
    <source>
        <dbReference type="PROSITE-ProRule" id="PRU00339"/>
    </source>
</evidence>
<keyword evidence="1" id="KW-0802">TPR repeat</keyword>
<reference evidence="3 4" key="1">
    <citation type="submission" date="2024-09" db="EMBL/GenBank/DDBJ databases">
        <authorList>
            <person name="Sun Q."/>
            <person name="Mori K."/>
        </authorList>
    </citation>
    <scope>NUCLEOTIDE SEQUENCE [LARGE SCALE GENOMIC DNA]</scope>
    <source>
        <strain evidence="3 4">CGMCC 1.12926</strain>
    </source>
</reference>
<evidence type="ECO:0000313" key="3">
    <source>
        <dbReference type="EMBL" id="MFC0080092.1"/>
    </source>
</evidence>
<dbReference type="InterPro" id="IPR011990">
    <property type="entry name" value="TPR-like_helical_dom_sf"/>
</dbReference>
<evidence type="ECO:0000313" key="4">
    <source>
        <dbReference type="Proteomes" id="UP001589734"/>
    </source>
</evidence>
<keyword evidence="2" id="KW-0732">Signal</keyword>
<feature type="signal peptide" evidence="2">
    <location>
        <begin position="1"/>
        <end position="18"/>
    </location>
</feature>
<dbReference type="RefSeq" id="WP_379682918.1">
    <property type="nucleotide sequence ID" value="NZ_JBHLYW010000029.1"/>
</dbReference>
<organism evidence="3 4">
    <name type="scientific">Flavobacterium procerum</name>
    <dbReference type="NCBI Taxonomy" id="1455569"/>
    <lineage>
        <taxon>Bacteria</taxon>
        <taxon>Pseudomonadati</taxon>
        <taxon>Bacteroidota</taxon>
        <taxon>Flavobacteriia</taxon>
        <taxon>Flavobacteriales</taxon>
        <taxon>Flavobacteriaceae</taxon>
        <taxon>Flavobacterium</taxon>
    </lineage>
</organism>
<evidence type="ECO:0000256" key="2">
    <source>
        <dbReference type="SAM" id="SignalP"/>
    </source>
</evidence>
<proteinExistence type="predicted"/>
<dbReference type="Proteomes" id="UP001589734">
    <property type="component" value="Unassembled WGS sequence"/>
</dbReference>
<comment type="caution">
    <text evidence="3">The sequence shown here is derived from an EMBL/GenBank/DDBJ whole genome shotgun (WGS) entry which is preliminary data.</text>
</comment>
<dbReference type="InterPro" id="IPR019734">
    <property type="entry name" value="TPR_rpt"/>
</dbReference>